<gene>
    <name evidence="4" type="primary">RPS15A</name>
    <name evidence="4" type="ORF">TCON_1219</name>
</gene>
<dbReference type="PANTHER" id="PTHR11758">
    <property type="entry name" value="40S RIBOSOMAL PROTEIN S15A"/>
    <property type="match status" value="1"/>
</dbReference>
<comment type="similarity">
    <text evidence="1">Belongs to the universal ribosomal protein uS8 family.</text>
</comment>
<keyword evidence="2 4" id="KW-0689">Ribosomal protein</keyword>
<evidence type="ECO:0000256" key="2">
    <source>
        <dbReference type="ARBA" id="ARBA00022980"/>
    </source>
</evidence>
<protein>
    <submittedName>
        <fullName evidence="4">40S ribosomal protein S15a</fullName>
    </submittedName>
</protein>
<evidence type="ECO:0000256" key="3">
    <source>
        <dbReference type="ARBA" id="ARBA00023274"/>
    </source>
</evidence>
<evidence type="ECO:0000313" key="4">
    <source>
        <dbReference type="EMBL" id="KAF7683573.1"/>
    </source>
</evidence>
<dbReference type="Pfam" id="PF00410">
    <property type="entry name" value="Ribosomal_S8"/>
    <property type="match status" value="1"/>
</dbReference>
<name>A0ABQ7HZJ1_9MICR</name>
<sequence length="127" mass="14354">MDKLTAACKTISTASRQAKRQVLLRCVDRTTKAFLEMMQKKGYVTDITYIHDNRKGKAVIGLNGRLNKCGTICPRFNVKCEQIEKFRDRILPARQFGHLLLTTSSGVLDHNECISKKVGGKVLGFFY</sequence>
<dbReference type="InterPro" id="IPR035987">
    <property type="entry name" value="Ribosomal_uS8_sf"/>
</dbReference>
<dbReference type="EMBL" id="SBIQ01000073">
    <property type="protein sequence ID" value="KAF7683573.1"/>
    <property type="molecule type" value="Genomic_DNA"/>
</dbReference>
<evidence type="ECO:0000256" key="1">
    <source>
        <dbReference type="ARBA" id="ARBA00006471"/>
    </source>
</evidence>
<proteinExistence type="inferred from homology"/>
<dbReference type="GO" id="GO:0005840">
    <property type="term" value="C:ribosome"/>
    <property type="evidence" value="ECO:0007669"/>
    <property type="project" value="UniProtKB-KW"/>
</dbReference>
<dbReference type="InterPro" id="IPR000630">
    <property type="entry name" value="Ribosomal_uS8"/>
</dbReference>
<comment type="caution">
    <text evidence="4">The sequence shown here is derived from an EMBL/GenBank/DDBJ whole genome shotgun (WGS) entry which is preliminary data.</text>
</comment>
<organism evidence="4 5">
    <name type="scientific">Astathelohania contejeani</name>
    <dbReference type="NCBI Taxonomy" id="164912"/>
    <lineage>
        <taxon>Eukaryota</taxon>
        <taxon>Fungi</taxon>
        <taxon>Fungi incertae sedis</taxon>
        <taxon>Microsporidia</taxon>
        <taxon>Astathelohaniidae</taxon>
        <taxon>Astathelohania</taxon>
    </lineage>
</organism>
<dbReference type="Proteomes" id="UP001516464">
    <property type="component" value="Unassembled WGS sequence"/>
</dbReference>
<dbReference type="Gene3D" id="3.30.1370.30">
    <property type="match status" value="1"/>
</dbReference>
<reference evidence="4 5" key="1">
    <citation type="submission" date="2019-01" db="EMBL/GenBank/DDBJ databases">
        <title>Genomes sequencing and comparative genomics of infectious freshwater microsporidia, Cucumispora dikerogammari and Thelohania contejeani.</title>
        <authorList>
            <person name="Cormier A."/>
            <person name="Giraud I."/>
            <person name="Wattier R."/>
            <person name="Teixeira M."/>
            <person name="Grandjean F."/>
            <person name="Rigaud T."/>
            <person name="Cordaux R."/>
        </authorList>
    </citation>
    <scope>NUCLEOTIDE SEQUENCE [LARGE SCALE GENOMIC DNA]</scope>
    <source>
        <strain evidence="4">T1</strain>
        <tissue evidence="4">Spores</tissue>
    </source>
</reference>
<keyword evidence="5" id="KW-1185">Reference proteome</keyword>
<dbReference type="SUPFAM" id="SSF56047">
    <property type="entry name" value="Ribosomal protein S8"/>
    <property type="match status" value="1"/>
</dbReference>
<evidence type="ECO:0000313" key="5">
    <source>
        <dbReference type="Proteomes" id="UP001516464"/>
    </source>
</evidence>
<keyword evidence="3" id="KW-0687">Ribonucleoprotein</keyword>
<accession>A0ABQ7HZJ1</accession>
<dbReference type="Gene3D" id="3.30.1490.10">
    <property type="match status" value="1"/>
</dbReference>
<dbReference type="NCBIfam" id="NF003115">
    <property type="entry name" value="PRK04034.1"/>
    <property type="match status" value="1"/>
</dbReference>